<evidence type="ECO:0000256" key="2">
    <source>
        <dbReference type="ARBA" id="ARBA00023136"/>
    </source>
</evidence>
<evidence type="ECO:0000259" key="7">
    <source>
        <dbReference type="Pfam" id="PF07715"/>
    </source>
</evidence>
<dbReference type="Gene3D" id="2.170.130.10">
    <property type="entry name" value="TonB-dependent receptor, plug domain"/>
    <property type="match status" value="1"/>
</dbReference>
<dbReference type="Proteomes" id="UP000006263">
    <property type="component" value="Unassembled WGS sequence"/>
</dbReference>
<organism evidence="8 9">
    <name type="scientific">Paraglaciecola mesophila KMM 241</name>
    <dbReference type="NCBI Taxonomy" id="1128912"/>
    <lineage>
        <taxon>Bacteria</taxon>
        <taxon>Pseudomonadati</taxon>
        <taxon>Pseudomonadota</taxon>
        <taxon>Gammaproteobacteria</taxon>
        <taxon>Alteromonadales</taxon>
        <taxon>Alteromonadaceae</taxon>
        <taxon>Paraglaciecola</taxon>
    </lineage>
</organism>
<dbReference type="GO" id="GO:0009279">
    <property type="term" value="C:cell outer membrane"/>
    <property type="evidence" value="ECO:0007669"/>
    <property type="project" value="UniProtKB-SubCell"/>
</dbReference>
<dbReference type="PANTHER" id="PTHR40980:SF3">
    <property type="entry name" value="TONB-DEPENDENT RECEPTOR-LIKE BETA-BARREL DOMAIN-CONTAINING PROTEIN"/>
    <property type="match status" value="1"/>
</dbReference>
<comment type="similarity">
    <text evidence="4">Belongs to the TonB-dependent receptor family.</text>
</comment>
<feature type="region of interest" description="Disordered" evidence="5">
    <location>
        <begin position="1"/>
        <end position="27"/>
    </location>
</feature>
<name>K6ZS08_9ALTE</name>
<evidence type="ECO:0000259" key="6">
    <source>
        <dbReference type="Pfam" id="PF00593"/>
    </source>
</evidence>
<dbReference type="InterPro" id="IPR037066">
    <property type="entry name" value="Plug_dom_sf"/>
</dbReference>
<dbReference type="InterPro" id="IPR000531">
    <property type="entry name" value="Beta-barrel_TonB"/>
</dbReference>
<accession>K6ZS08</accession>
<dbReference type="eggNOG" id="COG1629">
    <property type="taxonomic scope" value="Bacteria"/>
</dbReference>
<sequence length="1046" mass="115733">MNNQRRAPLHSETTIRREKSMKESMKRHNGDLEMSLNTQQKNTAHPRSMENRRFRLSPTAKWIKTAILVSLASTTALTLHAQEAQQLTDESDAELEIIDVVGTRRTIQDQIAIKRESTTVVDGLSSEDIGDLPALSIGEALESITGAASHRENGGATEITIRGLGPFLSATHINGRQATNGSGDRSVNFSQFPSELVKKVAIYKTQDASMIEGGVAGVISLETVQPLDFGKQRFQGEVKANYNPEEGNVDNSLQGDLGFRGTFSYVDQFEFDNGQALGVSFGVQRQDISQPEAEYRSSSPTGSSLWACLNDPTNTNEGFYRSSAGDCEDQVSGSSNQGYQANIDPETGVAESDGIPYAWTGSSRSYRQNETSDERDALFLALQFQPSDAWDINFDAQVSDRTQQESRHDLIFLQKRAIPGLTGPTLVTNSVGGILHWEGQDRIESAGEQFSREEKYRGYGLNVEHYATDALTINVDVSYSKTEREELQVSNRGRTPDRQFFSWDMGDNIPHFTVTDIDLTDISNFTDSLRTRIDKENTRDNEIKSARIDFDYQLDGDVFTSVQAGLRTSELSFIQYGGSQGNGSRNEYTLDTGNTSAIEVLESCQKDFPESGFLSEVSDGNLVTHVDGDGNVVDSGTGSSWATYDNLCFSEAVAASQGAEFGYPELEYENSGTIDVTEKTNSAYVMTSYDTEMFGKLIRGNFGVRLVDTDVTSIGFRNTFEVVTDELGVLSLVPGDSLERIEGGGDYTEVLPSFNLVVNYSDDILIRGGVYRGMSRADPSDMGYSRTFQTDDDIAPTSLSDLLVGVNGSGNPNTQPLMSWNYDVAFEWYPNEDSIFAFGFYYKQFQGGFQQRTVLENFEIDGETFALPVTNSVTTDDEADLFGIETSIAYRWDSGIGIKIGYNYADTDFEFEDSLYGDTFITDLDGNTTQLKAGIVPPGSVPGFSEHVFSSQLYYQIGDLDTAIIYKYRSEYFQPYTSNGTRLRYVDEVGVWEARASYKINSNIRVKVEAINLFSAPKSQDYYVQGNLGEVNDYGPRLFAGVSVKY</sequence>
<dbReference type="SUPFAM" id="SSF56935">
    <property type="entry name" value="Porins"/>
    <property type="match status" value="1"/>
</dbReference>
<dbReference type="Pfam" id="PF00593">
    <property type="entry name" value="TonB_dep_Rec_b-barrel"/>
    <property type="match status" value="1"/>
</dbReference>
<dbReference type="InterPro" id="IPR012910">
    <property type="entry name" value="Plug_dom"/>
</dbReference>
<dbReference type="AlphaFoldDB" id="K6ZS08"/>
<keyword evidence="3" id="KW-0998">Cell outer membrane</keyword>
<dbReference type="NCBIfam" id="TIGR01782">
    <property type="entry name" value="TonB-Xanth-Caul"/>
    <property type="match status" value="1"/>
</dbReference>
<feature type="domain" description="TonB-dependent receptor plug" evidence="7">
    <location>
        <begin position="114"/>
        <end position="218"/>
    </location>
</feature>
<dbReference type="PANTHER" id="PTHR40980">
    <property type="entry name" value="PLUG DOMAIN-CONTAINING PROTEIN"/>
    <property type="match status" value="1"/>
</dbReference>
<proteinExistence type="inferred from homology"/>
<reference evidence="8 9" key="1">
    <citation type="journal article" date="2017" name="Antonie Van Leeuwenhoek">
        <title>Rhizobium rhizosphaerae sp. nov., a novel species isolated from rice rhizosphere.</title>
        <authorList>
            <person name="Zhao J.J."/>
            <person name="Zhang J."/>
            <person name="Zhang R.J."/>
            <person name="Zhang C.W."/>
            <person name="Yin H.Q."/>
            <person name="Zhang X.X."/>
        </authorList>
    </citation>
    <scope>NUCLEOTIDE SEQUENCE [LARGE SCALE GENOMIC DNA]</scope>
    <source>
        <strain evidence="8 9">KMM 241</strain>
    </source>
</reference>
<dbReference type="InterPro" id="IPR036942">
    <property type="entry name" value="Beta-barrel_TonB_sf"/>
</dbReference>
<evidence type="ECO:0000256" key="3">
    <source>
        <dbReference type="ARBA" id="ARBA00023237"/>
    </source>
</evidence>
<evidence type="ECO:0000313" key="8">
    <source>
        <dbReference type="EMBL" id="GAC26085.1"/>
    </source>
</evidence>
<evidence type="ECO:0000256" key="4">
    <source>
        <dbReference type="RuleBase" id="RU003357"/>
    </source>
</evidence>
<evidence type="ECO:0000256" key="5">
    <source>
        <dbReference type="SAM" id="MobiDB-lite"/>
    </source>
</evidence>
<dbReference type="Gene3D" id="2.40.170.20">
    <property type="entry name" value="TonB-dependent receptor, beta-barrel domain"/>
    <property type="match status" value="1"/>
</dbReference>
<keyword evidence="2 4" id="KW-0472">Membrane</keyword>
<protein>
    <submittedName>
        <fullName evidence="8">TonB-dependent receptor</fullName>
    </submittedName>
</protein>
<comment type="caution">
    <text evidence="8">The sequence shown here is derived from an EMBL/GenBank/DDBJ whole genome shotgun (WGS) entry which is preliminary data.</text>
</comment>
<evidence type="ECO:0000313" key="9">
    <source>
        <dbReference type="Proteomes" id="UP000006263"/>
    </source>
</evidence>
<evidence type="ECO:0000256" key="1">
    <source>
        <dbReference type="ARBA" id="ARBA00004442"/>
    </source>
</evidence>
<dbReference type="InterPro" id="IPR010104">
    <property type="entry name" value="TonB_rcpt_bac"/>
</dbReference>
<dbReference type="eggNOG" id="COG4771">
    <property type="taxonomic scope" value="Bacteria"/>
</dbReference>
<feature type="domain" description="TonB-dependent receptor-like beta-barrel" evidence="6">
    <location>
        <begin position="503"/>
        <end position="1013"/>
    </location>
</feature>
<feature type="compositionally biased region" description="Basic and acidic residues" evidence="5">
    <location>
        <begin position="13"/>
        <end position="27"/>
    </location>
</feature>
<gene>
    <name evidence="8" type="ORF">GMES_3810</name>
</gene>
<keyword evidence="4" id="KW-0798">TonB box</keyword>
<keyword evidence="8" id="KW-0675">Receptor</keyword>
<comment type="subcellular location">
    <subcellularLocation>
        <location evidence="1 4">Cell outer membrane</location>
    </subcellularLocation>
</comment>
<dbReference type="Pfam" id="PF07715">
    <property type="entry name" value="Plug"/>
    <property type="match status" value="1"/>
</dbReference>
<dbReference type="EMBL" id="BAEP01000075">
    <property type="protein sequence ID" value="GAC26085.1"/>
    <property type="molecule type" value="Genomic_DNA"/>
</dbReference>